<protein>
    <submittedName>
        <fullName evidence="2">Uncharacterized protein</fullName>
    </submittedName>
</protein>
<feature type="region of interest" description="Disordered" evidence="1">
    <location>
        <begin position="96"/>
        <end position="118"/>
    </location>
</feature>
<dbReference type="EMBL" id="OAPG01000007">
    <property type="protein sequence ID" value="SNX84554.1"/>
    <property type="molecule type" value="Genomic_DNA"/>
</dbReference>
<evidence type="ECO:0000313" key="2">
    <source>
        <dbReference type="EMBL" id="SNX84554.1"/>
    </source>
</evidence>
<reference evidence="2" key="1">
    <citation type="submission" date="2023-10" db="EMBL/GenBank/DDBJ databases">
        <authorList>
            <person name="Guldener U."/>
        </authorList>
    </citation>
    <scope>NUCLEOTIDE SEQUENCE</scope>
    <source>
        <strain evidence="2">Mp4</strain>
    </source>
</reference>
<feature type="region of interest" description="Disordered" evidence="1">
    <location>
        <begin position="38"/>
        <end position="65"/>
    </location>
</feature>
<dbReference type="Proteomes" id="UP001294444">
    <property type="component" value="Unassembled WGS sequence"/>
</dbReference>
<feature type="compositionally biased region" description="Basic and acidic residues" evidence="1">
    <location>
        <begin position="100"/>
        <end position="112"/>
    </location>
</feature>
<comment type="caution">
    <text evidence="2">The sequence shown here is derived from an EMBL/GenBank/DDBJ whole genome shotgun (WGS) entry which is preliminary data.</text>
</comment>
<name>A0AAJ5C5I0_9BASI</name>
<sequence>MSLLDKVASQSVCFKEGFSAIWIWPFSHETSCWSGVGMPKQAKQHDTDTIDLNPRSSSSEKSAGLSFRSHNLIQSTARPISGHAYAIQSSLPKFRNKSVRVRDHDHGERKPEFGLNAD</sequence>
<organism evidence="2 3">
    <name type="scientific">Melanopsichium pennsylvanicum</name>
    <dbReference type="NCBI Taxonomy" id="63383"/>
    <lineage>
        <taxon>Eukaryota</taxon>
        <taxon>Fungi</taxon>
        <taxon>Dikarya</taxon>
        <taxon>Basidiomycota</taxon>
        <taxon>Ustilaginomycotina</taxon>
        <taxon>Ustilaginomycetes</taxon>
        <taxon>Ustilaginales</taxon>
        <taxon>Ustilaginaceae</taxon>
        <taxon>Melanopsichium</taxon>
    </lineage>
</organism>
<dbReference type="AlphaFoldDB" id="A0AAJ5C5I0"/>
<gene>
    <name evidence="2" type="ORF">MEPE_03263</name>
</gene>
<proteinExistence type="predicted"/>
<evidence type="ECO:0000313" key="3">
    <source>
        <dbReference type="Proteomes" id="UP001294444"/>
    </source>
</evidence>
<accession>A0AAJ5C5I0</accession>
<evidence type="ECO:0000256" key="1">
    <source>
        <dbReference type="SAM" id="MobiDB-lite"/>
    </source>
</evidence>
<keyword evidence="3" id="KW-1185">Reference proteome</keyword>